<reference evidence="1" key="1">
    <citation type="submission" date="2021-01" db="EMBL/GenBank/DDBJ databases">
        <authorList>
            <consortium name="Genoscope - CEA"/>
            <person name="William W."/>
        </authorList>
    </citation>
    <scope>NUCLEOTIDE SEQUENCE</scope>
</reference>
<protein>
    <submittedName>
        <fullName evidence="1">(rape) hypothetical protein</fullName>
    </submittedName>
</protein>
<sequence>MHYLGILRHISSFHICFMHVFGSRGFQLSDSNHAVESCKEIFGNHSSGDSNEAGKKLRVHHINTNSGSAETVDLVFYMDKNEKACNLRDIVVCCKENTYHVVKDICVDQDVSV</sequence>
<proteinExistence type="predicted"/>
<dbReference type="PANTHER" id="PTHR33914">
    <property type="entry name" value="18S PRE-RIBOSOMAL ASSEMBLY PROTEIN GAR2-LIKE PROTEIN"/>
    <property type="match status" value="1"/>
</dbReference>
<dbReference type="EMBL" id="HG994368">
    <property type="protein sequence ID" value="CAF1866883.1"/>
    <property type="molecule type" value="Genomic_DNA"/>
</dbReference>
<dbReference type="Proteomes" id="UP001295469">
    <property type="component" value="Chromosome C04"/>
</dbReference>
<name>A0A816JII4_BRANA</name>
<gene>
    <name evidence="1" type="ORF">DARMORV10_C04P63350.1</name>
</gene>
<organism evidence="1">
    <name type="scientific">Brassica napus</name>
    <name type="common">Rape</name>
    <dbReference type="NCBI Taxonomy" id="3708"/>
    <lineage>
        <taxon>Eukaryota</taxon>
        <taxon>Viridiplantae</taxon>
        <taxon>Streptophyta</taxon>
        <taxon>Embryophyta</taxon>
        <taxon>Tracheophyta</taxon>
        <taxon>Spermatophyta</taxon>
        <taxon>Magnoliopsida</taxon>
        <taxon>eudicotyledons</taxon>
        <taxon>Gunneridae</taxon>
        <taxon>Pentapetalae</taxon>
        <taxon>rosids</taxon>
        <taxon>malvids</taxon>
        <taxon>Brassicales</taxon>
        <taxon>Brassicaceae</taxon>
        <taxon>Brassiceae</taxon>
        <taxon>Brassica</taxon>
    </lineage>
</organism>
<dbReference type="GO" id="GO:0009786">
    <property type="term" value="P:regulation of asymmetric cell division"/>
    <property type="evidence" value="ECO:0007669"/>
    <property type="project" value="InterPro"/>
</dbReference>
<accession>A0A816JII4</accession>
<dbReference type="AlphaFoldDB" id="A0A816JII4"/>
<dbReference type="InterPro" id="IPR040378">
    <property type="entry name" value="BASL"/>
</dbReference>
<evidence type="ECO:0000313" key="1">
    <source>
        <dbReference type="EMBL" id="CAF1866883.1"/>
    </source>
</evidence>
<dbReference type="PANTHER" id="PTHR33914:SF22">
    <property type="entry name" value="18S PRE-RIBOSOMAL ASSEMBLY PROTEIN GAR2-LIKE PROTEIN"/>
    <property type="match status" value="1"/>
</dbReference>